<reference evidence="3" key="1">
    <citation type="submission" date="2020-10" db="EMBL/GenBank/DDBJ databases">
        <authorList>
            <person name="Gilroy R."/>
        </authorList>
    </citation>
    <scope>NUCLEOTIDE SEQUENCE</scope>
    <source>
        <strain evidence="3">CHK195-4489</strain>
    </source>
</reference>
<name>A0A9D1LA29_9CLOT</name>
<feature type="transmembrane region" description="Helical" evidence="2">
    <location>
        <begin position="14"/>
        <end position="35"/>
    </location>
</feature>
<organism evidence="3 4">
    <name type="scientific">Candidatus Egerieisoma faecipullorum</name>
    <dbReference type="NCBI Taxonomy" id="2840963"/>
    <lineage>
        <taxon>Bacteria</taxon>
        <taxon>Bacillati</taxon>
        <taxon>Bacillota</taxon>
        <taxon>Clostridia</taxon>
        <taxon>Eubacteriales</taxon>
        <taxon>Clostridiaceae</taxon>
        <taxon>Clostridiaceae incertae sedis</taxon>
        <taxon>Candidatus Egerieisoma</taxon>
    </lineage>
</organism>
<accession>A0A9D1LA29</accession>
<dbReference type="Proteomes" id="UP000824089">
    <property type="component" value="Unassembled WGS sequence"/>
</dbReference>
<keyword evidence="2" id="KW-0812">Transmembrane</keyword>
<proteinExistence type="predicted"/>
<evidence type="ECO:0000313" key="3">
    <source>
        <dbReference type="EMBL" id="HIU29735.1"/>
    </source>
</evidence>
<reference evidence="3" key="2">
    <citation type="journal article" date="2021" name="PeerJ">
        <title>Extensive microbial diversity within the chicken gut microbiome revealed by metagenomics and culture.</title>
        <authorList>
            <person name="Gilroy R."/>
            <person name="Ravi A."/>
            <person name="Getino M."/>
            <person name="Pursley I."/>
            <person name="Horton D.L."/>
            <person name="Alikhan N.F."/>
            <person name="Baker D."/>
            <person name="Gharbi K."/>
            <person name="Hall N."/>
            <person name="Watson M."/>
            <person name="Adriaenssens E.M."/>
            <person name="Foster-Nyarko E."/>
            <person name="Jarju S."/>
            <person name="Secka A."/>
            <person name="Antonio M."/>
            <person name="Oren A."/>
            <person name="Chaudhuri R.R."/>
            <person name="La Ragione R."/>
            <person name="Hildebrand F."/>
            <person name="Pallen M.J."/>
        </authorList>
    </citation>
    <scope>NUCLEOTIDE SEQUENCE</scope>
    <source>
        <strain evidence="3">CHK195-4489</strain>
    </source>
</reference>
<protein>
    <submittedName>
        <fullName evidence="3">Uncharacterized protein</fullName>
    </submittedName>
</protein>
<keyword evidence="2" id="KW-0472">Membrane</keyword>
<keyword evidence="2" id="KW-1133">Transmembrane helix</keyword>
<evidence type="ECO:0000313" key="4">
    <source>
        <dbReference type="Proteomes" id="UP000824089"/>
    </source>
</evidence>
<feature type="compositionally biased region" description="Low complexity" evidence="1">
    <location>
        <begin position="155"/>
        <end position="181"/>
    </location>
</feature>
<comment type="caution">
    <text evidence="3">The sequence shown here is derived from an EMBL/GenBank/DDBJ whole genome shotgun (WGS) entry which is preliminary data.</text>
</comment>
<feature type="compositionally biased region" description="Low complexity" evidence="1">
    <location>
        <begin position="102"/>
        <end position="118"/>
    </location>
</feature>
<evidence type="ECO:0000256" key="2">
    <source>
        <dbReference type="SAM" id="Phobius"/>
    </source>
</evidence>
<gene>
    <name evidence="3" type="ORF">IAD50_05500</name>
</gene>
<feature type="region of interest" description="Disordered" evidence="1">
    <location>
        <begin position="102"/>
        <end position="122"/>
    </location>
</feature>
<evidence type="ECO:0000256" key="1">
    <source>
        <dbReference type="SAM" id="MobiDB-lite"/>
    </source>
</evidence>
<sequence>MKTKQNVWSDKKKTILLCIVIVMILVLAVSFVSFFKADIIDEEEEQTPYDSMYNASRYFFRVFYPDDWDVNADQYGFLLNEEGLVLELFPLKKISVSSSPTIAASPTPAAGTPTASATVDPRAGMERNPELTMSFYYKDYDALYEYIETLLPASPEAQTAPPTPAATPSAEASGSPASASPEQKEPPMDLEIIADYVFEEFQKTHESEGYGYSAKKGYNAETIEFVVLPYSYIKDDVTMSGELYVAARAMAYYVIQVEGTEASFRQYSGAVQNILYHMVFSVFEY</sequence>
<feature type="region of interest" description="Disordered" evidence="1">
    <location>
        <begin position="155"/>
        <end position="185"/>
    </location>
</feature>
<dbReference type="AlphaFoldDB" id="A0A9D1LA29"/>
<dbReference type="EMBL" id="DVMM01000112">
    <property type="protein sequence ID" value="HIU29735.1"/>
    <property type="molecule type" value="Genomic_DNA"/>
</dbReference>